<sequence>MPQHSHLAATTSAAGWIEQLLGARRGRQCRFLHHRGPLGAYVVELVGDVGHGVRNWSASRRAVALQSWELLSFDCHGRRDCRYYARKICYFDILNMYILFMMILLNLTQIMNGHK</sequence>
<evidence type="ECO:0000256" key="1">
    <source>
        <dbReference type="SAM" id="Phobius"/>
    </source>
</evidence>
<proteinExistence type="predicted"/>
<reference evidence="2" key="1">
    <citation type="journal article" date="2021" name="bioRxiv">
        <title>Whole Genome Assembly and Annotation of Northern Wild Rice, Zizania palustris L., Supports a Whole Genome Duplication in the Zizania Genus.</title>
        <authorList>
            <person name="Haas M."/>
            <person name="Kono T."/>
            <person name="Macchietto M."/>
            <person name="Millas R."/>
            <person name="McGilp L."/>
            <person name="Shao M."/>
            <person name="Duquette J."/>
            <person name="Hirsch C.N."/>
            <person name="Kimball J."/>
        </authorList>
    </citation>
    <scope>NUCLEOTIDE SEQUENCE</scope>
    <source>
        <tissue evidence="2">Fresh leaf tissue</tissue>
    </source>
</reference>
<dbReference type="AlphaFoldDB" id="A0A8J6BSY4"/>
<accession>A0A8J6BSY4</accession>
<reference evidence="2" key="2">
    <citation type="submission" date="2021-02" db="EMBL/GenBank/DDBJ databases">
        <authorList>
            <person name="Kimball J.A."/>
            <person name="Haas M.W."/>
            <person name="Macchietto M."/>
            <person name="Kono T."/>
            <person name="Duquette J."/>
            <person name="Shao M."/>
        </authorList>
    </citation>
    <scope>NUCLEOTIDE SEQUENCE</scope>
    <source>
        <tissue evidence="2">Fresh leaf tissue</tissue>
    </source>
</reference>
<keyword evidence="3" id="KW-1185">Reference proteome</keyword>
<protein>
    <submittedName>
        <fullName evidence="2">Uncharacterized protein</fullName>
    </submittedName>
</protein>
<comment type="caution">
    <text evidence="2">The sequence shown here is derived from an EMBL/GenBank/DDBJ whole genome shotgun (WGS) entry which is preliminary data.</text>
</comment>
<name>A0A8J6BSY4_ZIZPA</name>
<evidence type="ECO:0000313" key="3">
    <source>
        <dbReference type="Proteomes" id="UP000729402"/>
    </source>
</evidence>
<gene>
    <name evidence="2" type="ORF">GUJ93_ZPchr0012g19067</name>
</gene>
<evidence type="ECO:0000313" key="2">
    <source>
        <dbReference type="EMBL" id="KAG8094499.1"/>
    </source>
</evidence>
<feature type="transmembrane region" description="Helical" evidence="1">
    <location>
        <begin position="88"/>
        <end position="107"/>
    </location>
</feature>
<keyword evidence="1" id="KW-0472">Membrane</keyword>
<keyword evidence="1" id="KW-0812">Transmembrane</keyword>
<dbReference type="EMBL" id="JAAALK010000080">
    <property type="protein sequence ID" value="KAG8094499.1"/>
    <property type="molecule type" value="Genomic_DNA"/>
</dbReference>
<organism evidence="2 3">
    <name type="scientific">Zizania palustris</name>
    <name type="common">Northern wild rice</name>
    <dbReference type="NCBI Taxonomy" id="103762"/>
    <lineage>
        <taxon>Eukaryota</taxon>
        <taxon>Viridiplantae</taxon>
        <taxon>Streptophyta</taxon>
        <taxon>Embryophyta</taxon>
        <taxon>Tracheophyta</taxon>
        <taxon>Spermatophyta</taxon>
        <taxon>Magnoliopsida</taxon>
        <taxon>Liliopsida</taxon>
        <taxon>Poales</taxon>
        <taxon>Poaceae</taxon>
        <taxon>BOP clade</taxon>
        <taxon>Oryzoideae</taxon>
        <taxon>Oryzeae</taxon>
        <taxon>Zizaniinae</taxon>
        <taxon>Zizania</taxon>
    </lineage>
</organism>
<dbReference type="Proteomes" id="UP000729402">
    <property type="component" value="Unassembled WGS sequence"/>
</dbReference>
<keyword evidence="1" id="KW-1133">Transmembrane helix</keyword>